<protein>
    <submittedName>
        <fullName evidence="1">Uncharacterized protein</fullName>
    </submittedName>
</protein>
<dbReference type="EMBL" id="CM055750">
    <property type="protein sequence ID" value="KAJ7994253.1"/>
    <property type="molecule type" value="Genomic_DNA"/>
</dbReference>
<name>A0ACC2FS19_DALPE</name>
<comment type="caution">
    <text evidence="1">The sequence shown here is derived from an EMBL/GenBank/DDBJ whole genome shotgun (WGS) entry which is preliminary data.</text>
</comment>
<organism evidence="1 2">
    <name type="scientific">Dallia pectoralis</name>
    <name type="common">Alaska blackfish</name>
    <dbReference type="NCBI Taxonomy" id="75939"/>
    <lineage>
        <taxon>Eukaryota</taxon>
        <taxon>Metazoa</taxon>
        <taxon>Chordata</taxon>
        <taxon>Craniata</taxon>
        <taxon>Vertebrata</taxon>
        <taxon>Euteleostomi</taxon>
        <taxon>Actinopterygii</taxon>
        <taxon>Neopterygii</taxon>
        <taxon>Teleostei</taxon>
        <taxon>Protacanthopterygii</taxon>
        <taxon>Esociformes</taxon>
        <taxon>Umbridae</taxon>
        <taxon>Dallia</taxon>
    </lineage>
</organism>
<evidence type="ECO:0000313" key="2">
    <source>
        <dbReference type="Proteomes" id="UP001157502"/>
    </source>
</evidence>
<sequence>MLSVVDQDGPVTRTSTPKPPLRTRHSCFNQRQWNLRRCWSFELFYLTDLDPETGWKTLEVGRSLQKEMTVQGVISDVICDPAGPLHQYPVGHGEVIDCHVLSHSVFVLVDVCL</sequence>
<dbReference type="Proteomes" id="UP001157502">
    <property type="component" value="Chromosome 23"/>
</dbReference>
<reference evidence="1" key="1">
    <citation type="submission" date="2021-05" db="EMBL/GenBank/DDBJ databases">
        <authorList>
            <person name="Pan Q."/>
            <person name="Jouanno E."/>
            <person name="Zahm M."/>
            <person name="Klopp C."/>
            <person name="Cabau C."/>
            <person name="Louis A."/>
            <person name="Berthelot C."/>
            <person name="Parey E."/>
            <person name="Roest Crollius H."/>
            <person name="Montfort J."/>
            <person name="Robinson-Rechavi M."/>
            <person name="Bouchez O."/>
            <person name="Lampietro C."/>
            <person name="Lopez Roques C."/>
            <person name="Donnadieu C."/>
            <person name="Postlethwait J."/>
            <person name="Bobe J."/>
            <person name="Dillon D."/>
            <person name="Chandos A."/>
            <person name="von Hippel F."/>
            <person name="Guiguen Y."/>
        </authorList>
    </citation>
    <scope>NUCLEOTIDE SEQUENCE</scope>
    <source>
        <strain evidence="1">YG-Jan2019</strain>
    </source>
</reference>
<proteinExistence type="predicted"/>
<keyword evidence="2" id="KW-1185">Reference proteome</keyword>
<accession>A0ACC2FS19</accession>
<evidence type="ECO:0000313" key="1">
    <source>
        <dbReference type="EMBL" id="KAJ7994253.1"/>
    </source>
</evidence>
<gene>
    <name evidence="1" type="ORF">DPEC_G00263970</name>
</gene>